<evidence type="ECO:0000313" key="2">
    <source>
        <dbReference type="Proteomes" id="UP000612893"/>
    </source>
</evidence>
<organism evidence="1 2">
    <name type="scientific">Candidatus Nephthysia bennettiae</name>
    <dbReference type="NCBI Taxonomy" id="3127016"/>
    <lineage>
        <taxon>Bacteria</taxon>
        <taxon>Bacillati</taxon>
        <taxon>Candidatus Dormiibacterota</taxon>
        <taxon>Candidatus Dormibacteria</taxon>
        <taxon>Candidatus Dormibacterales</taxon>
        <taxon>Candidatus Dormibacteraceae</taxon>
        <taxon>Candidatus Nephthysia</taxon>
    </lineage>
</organism>
<name>A0A934K6M5_9BACT</name>
<dbReference type="AlphaFoldDB" id="A0A934K6M5"/>
<accession>A0A934K6M5</accession>
<protein>
    <submittedName>
        <fullName evidence="1">Uncharacterized protein</fullName>
    </submittedName>
</protein>
<dbReference type="RefSeq" id="WP_338198529.1">
    <property type="nucleotide sequence ID" value="NZ_JAEKNR010000018.1"/>
</dbReference>
<dbReference type="EMBL" id="JAEKNR010000018">
    <property type="protein sequence ID" value="MBJ7596700.1"/>
    <property type="molecule type" value="Genomic_DNA"/>
</dbReference>
<gene>
    <name evidence="1" type="ORF">JF922_01240</name>
</gene>
<dbReference type="Proteomes" id="UP000612893">
    <property type="component" value="Unassembled WGS sequence"/>
</dbReference>
<evidence type="ECO:0000313" key="1">
    <source>
        <dbReference type="EMBL" id="MBJ7596700.1"/>
    </source>
</evidence>
<reference evidence="1" key="1">
    <citation type="submission" date="2020-10" db="EMBL/GenBank/DDBJ databases">
        <title>Ca. Dormibacterota MAGs.</title>
        <authorList>
            <person name="Montgomery K."/>
        </authorList>
    </citation>
    <scope>NUCLEOTIDE SEQUENCE [LARGE SCALE GENOMIC DNA]</scope>
    <source>
        <strain evidence="1">SC8812_S17_10</strain>
    </source>
</reference>
<sequence>MKGVRSGRLPGERLLLVDRDPDCPAFRELGGLAEVVTEEAEWSEFLAAWLPGASAADRLVPTPWAPHLLSDWLTDALGARPMAPPRGWRLPYEVAVESTLFLSAAAWTCPATCVEPAHCPALHGPRDWDLGDLIEEFARGRGYRPVVFRLLHLAGGVSAISVREIAAAMELLRPLTQAQVLVGTTSRCHAAVNAIQIFTFTPRAVKS</sequence>
<proteinExistence type="predicted"/>
<keyword evidence="2" id="KW-1185">Reference proteome</keyword>
<comment type="caution">
    <text evidence="1">The sequence shown here is derived from an EMBL/GenBank/DDBJ whole genome shotgun (WGS) entry which is preliminary data.</text>
</comment>